<evidence type="ECO:0000256" key="3">
    <source>
        <dbReference type="ARBA" id="ARBA00023242"/>
    </source>
</evidence>
<dbReference type="PANTHER" id="PTHR12549">
    <property type="entry name" value="JMJC DOMAIN-CONTAINING HISTONE DEMETHYLATION PROTEIN"/>
    <property type="match status" value="1"/>
</dbReference>
<dbReference type="OrthoDB" id="1667110at2759"/>
<dbReference type="GO" id="GO:0032454">
    <property type="term" value="F:histone H3K9 demethylase activity"/>
    <property type="evidence" value="ECO:0007669"/>
    <property type="project" value="InterPro"/>
</dbReference>
<keyword evidence="2" id="KW-0479">Metal-binding</keyword>
<dbReference type="GO" id="GO:0046872">
    <property type="term" value="F:metal ion binding"/>
    <property type="evidence" value="ECO:0007669"/>
    <property type="project" value="UniProtKB-KW"/>
</dbReference>
<dbReference type="EMBL" id="UXUI01007773">
    <property type="protein sequence ID" value="VDD89389.1"/>
    <property type="molecule type" value="Genomic_DNA"/>
</dbReference>
<dbReference type="InterPro" id="IPR045109">
    <property type="entry name" value="LSDs-like"/>
</dbReference>
<dbReference type="PROSITE" id="PS51184">
    <property type="entry name" value="JMJC"/>
    <property type="match status" value="1"/>
</dbReference>
<gene>
    <name evidence="5" type="ORF">EVEC_LOCUS4140</name>
</gene>
<evidence type="ECO:0000256" key="2">
    <source>
        <dbReference type="ARBA" id="ARBA00022723"/>
    </source>
</evidence>
<name>A0A0N4V324_ENTVE</name>
<reference evidence="5 6" key="2">
    <citation type="submission" date="2018-10" db="EMBL/GenBank/DDBJ databases">
        <authorList>
            <consortium name="Pathogen Informatics"/>
        </authorList>
    </citation>
    <scope>NUCLEOTIDE SEQUENCE [LARGE SCALE GENOMIC DNA]</scope>
</reference>
<dbReference type="SMART" id="SM00558">
    <property type="entry name" value="JmjC"/>
    <property type="match status" value="1"/>
</dbReference>
<proteinExistence type="predicted"/>
<evidence type="ECO:0000313" key="5">
    <source>
        <dbReference type="EMBL" id="VDD89389.1"/>
    </source>
</evidence>
<evidence type="ECO:0000256" key="1">
    <source>
        <dbReference type="ARBA" id="ARBA00004123"/>
    </source>
</evidence>
<reference evidence="7" key="1">
    <citation type="submission" date="2017-02" db="UniProtKB">
        <authorList>
            <consortium name="WormBaseParasite"/>
        </authorList>
    </citation>
    <scope>IDENTIFICATION</scope>
</reference>
<dbReference type="Gene3D" id="2.60.120.650">
    <property type="entry name" value="Cupin"/>
    <property type="match status" value="1"/>
</dbReference>
<evidence type="ECO:0000313" key="6">
    <source>
        <dbReference type="Proteomes" id="UP000274131"/>
    </source>
</evidence>
<dbReference type="GO" id="GO:0006357">
    <property type="term" value="P:regulation of transcription by RNA polymerase II"/>
    <property type="evidence" value="ECO:0007669"/>
    <property type="project" value="TreeGrafter"/>
</dbReference>
<evidence type="ECO:0000259" key="4">
    <source>
        <dbReference type="PROSITE" id="PS51184"/>
    </source>
</evidence>
<dbReference type="WBParaSite" id="EVEC_0000443201-mRNA-1">
    <property type="protein sequence ID" value="EVEC_0000443201-mRNA-1"/>
    <property type="gene ID" value="EVEC_0000443201"/>
</dbReference>
<evidence type="ECO:0000313" key="7">
    <source>
        <dbReference type="WBParaSite" id="EVEC_0000443201-mRNA-1"/>
    </source>
</evidence>
<dbReference type="GO" id="GO:0000785">
    <property type="term" value="C:chromatin"/>
    <property type="evidence" value="ECO:0007669"/>
    <property type="project" value="TreeGrafter"/>
</dbReference>
<keyword evidence="3" id="KW-0539">Nucleus</keyword>
<keyword evidence="6" id="KW-1185">Reference proteome</keyword>
<dbReference type="SUPFAM" id="SSF51197">
    <property type="entry name" value="Clavaminate synthase-like"/>
    <property type="match status" value="1"/>
</dbReference>
<dbReference type="GO" id="GO:0003712">
    <property type="term" value="F:transcription coregulator activity"/>
    <property type="evidence" value="ECO:0007669"/>
    <property type="project" value="TreeGrafter"/>
</dbReference>
<comment type="subcellular location">
    <subcellularLocation>
        <location evidence="1">Nucleus</location>
    </subcellularLocation>
</comment>
<sequence length="822" mass="93398">MLRDKRLNVIASVLDYWIDSPLQFYGGNFCRGESLLYGHIIFAEGGSITEANPICSAEKDTSGKSEAHSLEDENIEPVKKAKLEVDCAEELPFAYFEKQPTSASLLSRNEECETSISADGISAQKAEASKRVKESKESRDFRSLILSSENFKGWRLQEGPCAEKYYNPCLICSLNKNRKDKSDCRFYNRIRSVNNPKECRRLTIADARFFVDEAKASTLGAVITKDFWKANAVNGRRRVTRSSKQLRSLRFTRRDAHFAAYILQCVRSEFEKIVRREDQILQRDRSADGVFFSHSFNCNQICDVCNCSILNAHYCCIICGLELCWLCYDELNHPPKAGPFPKWLKRLFCLDGVEHIASMFHLGSFLPVLDIYRNVLKKADEQFKRYGIYSGGPMCNGNHGRRYFQEEKCYCPRQCVDIQASDGLICRIKDTRDPNAISEFKTHLASHVPIVVENVNEHPDFYPAVWSREALEKVISSQKKIRILDCQTLNQAYLDGKACTLSQFWKKFDSKHIDGEPYLKIKDFPETTMFAKVAPQQYTNYFNILPFLDYTQISLKDDGTGKLNLLNVFEEQENLVDPGPKAYVGVGLCATPHLASTPLHLDVSDSLNFLAVVQPPKELSRGDLCKVITERLDSEGVSESEKERALKRPDKAGALWKVFKPDDTLLLRNSIVDWKRQNGEKFDGDVIHNQDVVITPEFQSFLKQRGVSCYQFIQCEGDVVFVPSGSAHQVQNLNSCIKIAEDFVAVEGVEYVVKISDDLRRLKHGNDLIRPFREISIGQSRKETGIFPFGKHLRIDTVIYRACSTAVEALANFEPCLVPSSL</sequence>
<dbReference type="Pfam" id="PF02373">
    <property type="entry name" value="JmjC"/>
    <property type="match status" value="1"/>
</dbReference>
<dbReference type="GO" id="GO:0031490">
    <property type="term" value="F:chromatin DNA binding"/>
    <property type="evidence" value="ECO:0007669"/>
    <property type="project" value="TreeGrafter"/>
</dbReference>
<accession>A0A0N4V324</accession>
<dbReference type="GO" id="GO:0000118">
    <property type="term" value="C:histone deacetylase complex"/>
    <property type="evidence" value="ECO:0007669"/>
    <property type="project" value="TreeGrafter"/>
</dbReference>
<dbReference type="AlphaFoldDB" id="A0A0N4V324"/>
<dbReference type="STRING" id="51028.A0A0N4V324"/>
<protein>
    <submittedName>
        <fullName evidence="7">JmjC domain-containing protein</fullName>
    </submittedName>
</protein>
<organism evidence="7">
    <name type="scientific">Enterobius vermicularis</name>
    <name type="common">Human pinworm</name>
    <dbReference type="NCBI Taxonomy" id="51028"/>
    <lineage>
        <taxon>Eukaryota</taxon>
        <taxon>Metazoa</taxon>
        <taxon>Ecdysozoa</taxon>
        <taxon>Nematoda</taxon>
        <taxon>Chromadorea</taxon>
        <taxon>Rhabditida</taxon>
        <taxon>Spirurina</taxon>
        <taxon>Oxyuridomorpha</taxon>
        <taxon>Oxyuroidea</taxon>
        <taxon>Oxyuridae</taxon>
        <taxon>Enterobius</taxon>
    </lineage>
</organism>
<dbReference type="PANTHER" id="PTHR12549:SF38">
    <property type="entry name" value="JMJC DOMAIN-CONTAINING HISTONE DEMETHYLASE 2, ISOFORM A"/>
    <property type="match status" value="1"/>
</dbReference>
<dbReference type="Proteomes" id="UP000274131">
    <property type="component" value="Unassembled WGS sequence"/>
</dbReference>
<dbReference type="InterPro" id="IPR003347">
    <property type="entry name" value="JmjC_dom"/>
</dbReference>
<feature type="domain" description="JmjC" evidence="4">
    <location>
        <begin position="534"/>
        <end position="760"/>
    </location>
</feature>